<evidence type="ECO:0000256" key="2">
    <source>
        <dbReference type="SAM" id="MobiDB-lite"/>
    </source>
</evidence>
<dbReference type="InterPro" id="IPR019405">
    <property type="entry name" value="Lactonase_7-beta_prop"/>
</dbReference>
<dbReference type="Pfam" id="PF10282">
    <property type="entry name" value="Lactonase"/>
    <property type="match status" value="2"/>
</dbReference>
<sequence length="418" mass="45322">MRRWRRPRFVQTREETRSPVGDWASGRRLLLVGTYTPDSDPPGAGRGIHRVGFDPVTGELFDQGVAAETPGPSFLAYRPEPPTVYAVNERAEGTLAAFRVDGDAGLTGLGEVPTGGGSPCHVRYLGPEQVAVANYADGVVSFVPTDAEGRPHPSGRELGHRGHGPVSDRQEGPHAHSTAVVMNSHERRLRYLLAADLGADELRVYQYAVPVEDEEPARPEEGLVGTVKLPAGTGPRHMAVNGDHVYVAGELDSRVHVVRWNPRRGTGEHLGSVPSLGGLHEANFPAEIALHRLKVDGRDIADGDALPMTTTYEGRVYVSNRGANAVSTFAVRDEGARLEHLADTPVGDWPRHFAVIRGHRDEPDHLVVAAQNGDELRSLRIDPDTGVPADTGHRLEIPVPVCVLPVPINRIRRTCDRP</sequence>
<organism evidence="3 4">
    <name type="scientific">Nocardiopsis changdeensis</name>
    <dbReference type="NCBI Taxonomy" id="2831969"/>
    <lineage>
        <taxon>Bacteria</taxon>
        <taxon>Bacillati</taxon>
        <taxon>Actinomycetota</taxon>
        <taxon>Actinomycetes</taxon>
        <taxon>Streptosporangiales</taxon>
        <taxon>Nocardiopsidaceae</taxon>
        <taxon>Nocardiopsis</taxon>
    </lineage>
</organism>
<dbReference type="InterPro" id="IPR015943">
    <property type="entry name" value="WD40/YVTN_repeat-like_dom_sf"/>
</dbReference>
<dbReference type="PANTHER" id="PTHR30344">
    <property type="entry name" value="6-PHOSPHOGLUCONOLACTONASE-RELATED"/>
    <property type="match status" value="1"/>
</dbReference>
<protein>
    <submittedName>
        <fullName evidence="3">Lactonase family protein</fullName>
    </submittedName>
</protein>
<gene>
    <name evidence="3" type="ORF">KGD84_24950</name>
</gene>
<proteinExistence type="inferred from homology"/>
<dbReference type="EMBL" id="CP074133">
    <property type="protein sequence ID" value="QUX21615.1"/>
    <property type="molecule type" value="Genomic_DNA"/>
</dbReference>
<evidence type="ECO:0000313" key="4">
    <source>
        <dbReference type="Proteomes" id="UP000676079"/>
    </source>
</evidence>
<dbReference type="InterPro" id="IPR011048">
    <property type="entry name" value="Haem_d1_sf"/>
</dbReference>
<keyword evidence="4" id="KW-1185">Reference proteome</keyword>
<dbReference type="InterPro" id="IPR050282">
    <property type="entry name" value="Cycloisomerase_2"/>
</dbReference>
<dbReference type="Gene3D" id="2.130.10.10">
    <property type="entry name" value="YVTN repeat-like/Quinoprotein amine dehydrogenase"/>
    <property type="match status" value="1"/>
</dbReference>
<dbReference type="PANTHER" id="PTHR30344:SF1">
    <property type="entry name" value="6-PHOSPHOGLUCONOLACTONASE"/>
    <property type="match status" value="1"/>
</dbReference>
<feature type="region of interest" description="Disordered" evidence="2">
    <location>
        <begin position="146"/>
        <end position="175"/>
    </location>
</feature>
<comment type="similarity">
    <text evidence="1">Belongs to the cycloisomerase 2 family.</text>
</comment>
<accession>A0ABX8BHB5</accession>
<evidence type="ECO:0000256" key="1">
    <source>
        <dbReference type="ARBA" id="ARBA00005564"/>
    </source>
</evidence>
<dbReference type="SUPFAM" id="SSF51004">
    <property type="entry name" value="C-terminal (heme d1) domain of cytochrome cd1-nitrite reductase"/>
    <property type="match status" value="1"/>
</dbReference>
<name>A0ABX8BHB5_9ACTN</name>
<evidence type="ECO:0000313" key="3">
    <source>
        <dbReference type="EMBL" id="QUX21615.1"/>
    </source>
</evidence>
<feature type="compositionally biased region" description="Basic and acidic residues" evidence="2">
    <location>
        <begin position="147"/>
        <end position="174"/>
    </location>
</feature>
<reference evidence="3 4" key="1">
    <citation type="submission" date="2021-05" db="EMBL/GenBank/DDBJ databases">
        <title>Direct Submission.</title>
        <authorList>
            <person name="Li K."/>
            <person name="Gao J."/>
        </authorList>
    </citation>
    <scope>NUCLEOTIDE SEQUENCE [LARGE SCALE GENOMIC DNA]</scope>
    <source>
        <strain evidence="3 4">Mg02</strain>
    </source>
</reference>
<dbReference type="Proteomes" id="UP000676079">
    <property type="component" value="Chromosome"/>
</dbReference>